<dbReference type="InterPro" id="IPR000847">
    <property type="entry name" value="LysR_HTH_N"/>
</dbReference>
<dbReference type="InterPro" id="IPR036390">
    <property type="entry name" value="WH_DNA-bd_sf"/>
</dbReference>
<protein>
    <submittedName>
        <fullName evidence="7">DNA-binding transcriptional LysR family regulator</fullName>
    </submittedName>
</protein>
<dbReference type="InterPro" id="IPR036388">
    <property type="entry name" value="WH-like_DNA-bd_sf"/>
</dbReference>
<reference evidence="7 8" key="1">
    <citation type="submission" date="2024-02" db="EMBL/GenBank/DDBJ databases">
        <title>Adaptive strategies in a cosmopolitan and abundant soil bacterium.</title>
        <authorList>
            <person name="Carini P."/>
        </authorList>
    </citation>
    <scope>NUCLEOTIDE SEQUENCE [LARGE SCALE GENOMIC DNA]</scope>
    <source>
        <strain evidence="7 8">AZCC 1608</strain>
    </source>
</reference>
<dbReference type="PROSITE" id="PS50931">
    <property type="entry name" value="HTH_LYSR"/>
    <property type="match status" value="1"/>
</dbReference>
<dbReference type="CDD" id="cd08421">
    <property type="entry name" value="PBP2_LTTR_like_1"/>
    <property type="match status" value="1"/>
</dbReference>
<keyword evidence="8" id="KW-1185">Reference proteome</keyword>
<dbReference type="PANTHER" id="PTHR30419:SF2">
    <property type="entry name" value="LYSR FAMILY TRANSCRIPTIONAL REGULATOR"/>
    <property type="match status" value="1"/>
</dbReference>
<dbReference type="Gene3D" id="3.40.190.290">
    <property type="match status" value="1"/>
</dbReference>
<evidence type="ECO:0000256" key="2">
    <source>
        <dbReference type="ARBA" id="ARBA00009437"/>
    </source>
</evidence>
<comment type="similarity">
    <text evidence="2">Belongs to the LysR transcriptional regulatory family.</text>
</comment>
<dbReference type="InterPro" id="IPR005119">
    <property type="entry name" value="LysR_subst-bd"/>
</dbReference>
<evidence type="ECO:0000256" key="3">
    <source>
        <dbReference type="ARBA" id="ARBA00023015"/>
    </source>
</evidence>
<dbReference type="InterPro" id="IPR050950">
    <property type="entry name" value="HTH-type_LysR_regulators"/>
</dbReference>
<dbReference type="Gene3D" id="1.10.10.10">
    <property type="entry name" value="Winged helix-like DNA-binding domain superfamily/Winged helix DNA-binding domain"/>
    <property type="match status" value="1"/>
</dbReference>
<accession>A0ABU8B5K0</accession>
<evidence type="ECO:0000256" key="1">
    <source>
        <dbReference type="ARBA" id="ARBA00003502"/>
    </source>
</evidence>
<organism evidence="7 8">
    <name type="scientific">Bradyrhizobium algeriense</name>
    <dbReference type="NCBI Taxonomy" id="634784"/>
    <lineage>
        <taxon>Bacteria</taxon>
        <taxon>Pseudomonadati</taxon>
        <taxon>Pseudomonadota</taxon>
        <taxon>Alphaproteobacteria</taxon>
        <taxon>Hyphomicrobiales</taxon>
        <taxon>Nitrobacteraceae</taxon>
        <taxon>Bradyrhizobium</taxon>
    </lineage>
</organism>
<dbReference type="GO" id="GO:0003677">
    <property type="term" value="F:DNA binding"/>
    <property type="evidence" value="ECO:0007669"/>
    <property type="project" value="UniProtKB-KW"/>
</dbReference>
<evidence type="ECO:0000256" key="4">
    <source>
        <dbReference type="ARBA" id="ARBA00023125"/>
    </source>
</evidence>
<evidence type="ECO:0000259" key="6">
    <source>
        <dbReference type="PROSITE" id="PS50931"/>
    </source>
</evidence>
<evidence type="ECO:0000256" key="5">
    <source>
        <dbReference type="ARBA" id="ARBA00023163"/>
    </source>
</evidence>
<dbReference type="SUPFAM" id="SSF53850">
    <property type="entry name" value="Periplasmic binding protein-like II"/>
    <property type="match status" value="1"/>
</dbReference>
<proteinExistence type="inferred from homology"/>
<comment type="function">
    <text evidence="1">NodD regulates the expression of the nodABCFE genes which encode other nodulation proteins. NodD is also a negative regulator of its own expression. Binds flavonoids as inducers.</text>
</comment>
<keyword evidence="4 7" id="KW-0238">DNA-binding</keyword>
<dbReference type="RefSeq" id="WP_334478303.1">
    <property type="nucleotide sequence ID" value="NZ_JAZHRV010000001.1"/>
</dbReference>
<evidence type="ECO:0000313" key="7">
    <source>
        <dbReference type="EMBL" id="MEH2553760.1"/>
    </source>
</evidence>
<sequence length="306" mass="33715">MRNFDPVSLRLFIAVCEERNIAIAARREAIVPSAVSKRISQMEQAAGVALLERGRRGVAVTAAGEVLCRYARESLQLLDRMQAELGAFAEGVQGHVRVFGSKSAVAQFLPEDVSLFAQRYLDVRVSLEEREIWEVVRGVEEGRADIGVCWDAVDMRGLRTLPYHRDHLAVVVHPAHPLARKRSVSFVDTIDYEHVDIAARSIMQTTQRSAAAAAGKQMRYRIQVSTVDAACRIVAAQLAVAIVPAEEASAIQQALGLKVIPLSDKWAKRQFVVLMREKGLSLPAQLLVQSLSSSQGIQPRRSGRSK</sequence>
<name>A0ABU8B5K0_9BRAD</name>
<comment type="caution">
    <text evidence="7">The sequence shown here is derived from an EMBL/GenBank/DDBJ whole genome shotgun (WGS) entry which is preliminary data.</text>
</comment>
<dbReference type="Pfam" id="PF00126">
    <property type="entry name" value="HTH_1"/>
    <property type="match status" value="1"/>
</dbReference>
<dbReference type="EMBL" id="JAZHRV010000001">
    <property type="protein sequence ID" value="MEH2553760.1"/>
    <property type="molecule type" value="Genomic_DNA"/>
</dbReference>
<dbReference type="PANTHER" id="PTHR30419">
    <property type="entry name" value="HTH-TYPE TRANSCRIPTIONAL REGULATOR YBHD"/>
    <property type="match status" value="1"/>
</dbReference>
<feature type="domain" description="HTH lysR-type" evidence="6">
    <location>
        <begin position="4"/>
        <end position="61"/>
    </location>
</feature>
<gene>
    <name evidence="7" type="ORF">V1286_001289</name>
</gene>
<evidence type="ECO:0000313" key="8">
    <source>
        <dbReference type="Proteomes" id="UP001364224"/>
    </source>
</evidence>
<dbReference type="Proteomes" id="UP001364224">
    <property type="component" value="Unassembled WGS sequence"/>
</dbReference>
<dbReference type="SUPFAM" id="SSF46785">
    <property type="entry name" value="Winged helix' DNA-binding domain"/>
    <property type="match status" value="1"/>
</dbReference>
<keyword evidence="5" id="KW-0804">Transcription</keyword>
<keyword evidence="3" id="KW-0805">Transcription regulation</keyword>
<dbReference type="Pfam" id="PF03466">
    <property type="entry name" value="LysR_substrate"/>
    <property type="match status" value="1"/>
</dbReference>